<proteinExistence type="predicted"/>
<organism evidence="2 3">
    <name type="scientific">[Mycobacterium] stephanolepidis</name>
    <dbReference type="NCBI Taxonomy" id="1520670"/>
    <lineage>
        <taxon>Bacteria</taxon>
        <taxon>Bacillati</taxon>
        <taxon>Actinomycetota</taxon>
        <taxon>Actinomycetes</taxon>
        <taxon>Mycobacteriales</taxon>
        <taxon>Mycobacteriaceae</taxon>
        <taxon>Mycobacteroides</taxon>
    </lineage>
</organism>
<reference evidence="3" key="1">
    <citation type="journal article" date="2017" name="Genome Announc.">
        <title>Complete Genome Sequence of Mycobacterium stephanolepidis.</title>
        <authorList>
            <person name="Fukano H."/>
            <person name="Yoshida M."/>
            <person name="Katayama Y."/>
            <person name="Omatsu T."/>
            <person name="Mizutani T."/>
            <person name="Kurata O."/>
            <person name="Wada S."/>
            <person name="Hoshino Y."/>
        </authorList>
    </citation>
    <scope>NUCLEOTIDE SEQUENCE [LARGE SCALE GENOMIC DNA]</scope>
    <source>
        <strain evidence="3">NJB0901</strain>
    </source>
</reference>
<dbReference type="InterPro" id="IPR039569">
    <property type="entry name" value="FAS1-like_DH_region"/>
</dbReference>
<reference evidence="2 3" key="2">
    <citation type="journal article" date="2017" name="Int. J. Syst. Evol. Microbiol.">
        <title>Mycobacterium stephanolepidis sp. nov., a rapidly growing species related to Mycobacterium chelonae, isolated from marine teleost fish, Stephanolepis cirrhifer.</title>
        <authorList>
            <person name="Fukano H."/>
            <person name="Wada S."/>
            <person name="Kurata O."/>
            <person name="Katayama K."/>
            <person name="Fujiwara N."/>
            <person name="Hoshino Y."/>
        </authorList>
    </citation>
    <scope>NUCLEOTIDE SEQUENCE [LARGE SCALE GENOMIC DNA]</scope>
    <source>
        <strain evidence="2 3">NJB0901</strain>
    </source>
</reference>
<dbReference type="AlphaFoldDB" id="A0A1Z4EWF3"/>
<dbReference type="InterPro" id="IPR016709">
    <property type="entry name" value="HadA-like"/>
</dbReference>
<dbReference type="KEGG" id="mste:MSTE_01964"/>
<feature type="domain" description="FAS1-like dehydratase" evidence="1">
    <location>
        <begin position="6"/>
        <end position="138"/>
    </location>
</feature>
<dbReference type="Proteomes" id="UP000217954">
    <property type="component" value="Chromosome"/>
</dbReference>
<dbReference type="OrthoDB" id="5415111at2"/>
<evidence type="ECO:0000313" key="2">
    <source>
        <dbReference type="EMBL" id="BAX97280.1"/>
    </source>
</evidence>
<dbReference type="RefSeq" id="WP_096500787.1">
    <property type="nucleotide sequence ID" value="NZ_AP018165.1"/>
</dbReference>
<dbReference type="InterPro" id="IPR029069">
    <property type="entry name" value="HotDog_dom_sf"/>
</dbReference>
<keyword evidence="3" id="KW-1185">Reference proteome</keyword>
<dbReference type="SUPFAM" id="SSF54637">
    <property type="entry name" value="Thioesterase/thiol ester dehydrase-isomerase"/>
    <property type="match status" value="1"/>
</dbReference>
<gene>
    <name evidence="2" type="ORF">MSTE_01964</name>
</gene>
<protein>
    <submittedName>
        <fullName evidence="2">Dehydratase</fullName>
    </submittedName>
</protein>
<evidence type="ECO:0000313" key="3">
    <source>
        <dbReference type="Proteomes" id="UP000217954"/>
    </source>
</evidence>
<dbReference type="Pfam" id="PF13452">
    <property type="entry name" value="FAS1_DH_region"/>
    <property type="match status" value="1"/>
</dbReference>
<accession>A0A1Z4EWF3</accession>
<dbReference type="PIRSF" id="PIRSF018072">
    <property type="entry name" value="UCP018072"/>
    <property type="match status" value="1"/>
</dbReference>
<dbReference type="EMBL" id="AP018165">
    <property type="protein sequence ID" value="BAX97280.1"/>
    <property type="molecule type" value="Genomic_DNA"/>
</dbReference>
<dbReference type="Gene3D" id="3.10.129.10">
    <property type="entry name" value="Hotdog Thioesterase"/>
    <property type="match status" value="1"/>
</dbReference>
<evidence type="ECO:0000259" key="1">
    <source>
        <dbReference type="Pfam" id="PF13452"/>
    </source>
</evidence>
<sequence>MAIDTSAIGTTLAPQSLTIDRGRLRFFAKAIGETDPVYIDVDAATSAGHRDLPAPPTFLFSVELENPNPFIFLTSLGVDLRFVLHGEQSFTYHQIAYPGDELVAQPRIVDIYSKRNGALEFVVKETAITRVDGTPIADLRSVIVVQNPGVTA</sequence>
<dbReference type="CDD" id="cd03441">
    <property type="entry name" value="R_hydratase_like"/>
    <property type="match status" value="1"/>
</dbReference>
<name>A0A1Z4EWF3_9MYCO</name>